<keyword evidence="7" id="KW-0449">Lipoprotein</keyword>
<proteinExistence type="inferred from homology"/>
<comment type="similarity">
    <text evidence="2 7">Belongs to the FlgH family.</text>
</comment>
<dbReference type="GO" id="GO:0071973">
    <property type="term" value="P:bacterial-type flagellum-dependent cell motility"/>
    <property type="evidence" value="ECO:0007669"/>
    <property type="project" value="InterPro"/>
</dbReference>
<organism evidence="9 10">
    <name type="scientific">Pararhodobacter marinus</name>
    <dbReference type="NCBI Taxonomy" id="2184063"/>
    <lineage>
        <taxon>Bacteria</taxon>
        <taxon>Pseudomonadati</taxon>
        <taxon>Pseudomonadota</taxon>
        <taxon>Alphaproteobacteria</taxon>
        <taxon>Rhodobacterales</taxon>
        <taxon>Paracoccaceae</taxon>
        <taxon>Pararhodobacter</taxon>
    </lineage>
</organism>
<comment type="caution">
    <text evidence="9">The sequence shown here is derived from an EMBL/GenBank/DDBJ whole genome shotgun (WGS) entry which is preliminary data.</text>
</comment>
<evidence type="ECO:0000313" key="9">
    <source>
        <dbReference type="EMBL" id="PWE27764.1"/>
    </source>
</evidence>
<dbReference type="Pfam" id="PF02107">
    <property type="entry name" value="FlgH"/>
    <property type="match status" value="1"/>
</dbReference>
<evidence type="ECO:0000256" key="3">
    <source>
        <dbReference type="ARBA" id="ARBA00022729"/>
    </source>
</evidence>
<dbReference type="OrthoDB" id="9789227at2"/>
<sequence>MRLAFPLTGPLLGLALMLAACSDLAEVGRAPEFSPLVPTLEHHALYNVPLPETAERRGSTDAASLWTASQRSLFGDRRAAQPGDILTVVIEIDDSAQMTNSTGRGRTGSQSMGVPQFMGLPQIIDRNLPDGATMADAVGFNGTTSFQGQGSVSRNEQLALRVATTIIERLPNGVLRIEGSQEVRVNHELRELIVTGYIRPEDISRRNEIAYDRIAGARISYGGRGTISQMQQPGYGQQITDIILPF</sequence>
<comment type="subunit">
    <text evidence="7">The basal body constitutes a major portion of the flagellar organelle and consists of four rings (L,P,S, and M) mounted on a central rod.</text>
</comment>
<dbReference type="PRINTS" id="PR01008">
    <property type="entry name" value="FLGLRINGFLGH"/>
</dbReference>
<dbReference type="NCBIfam" id="NF001305">
    <property type="entry name" value="PRK00249.1-5"/>
    <property type="match status" value="1"/>
</dbReference>
<keyword evidence="3 7" id="KW-0732">Signal</keyword>
<dbReference type="RefSeq" id="WP_109534179.1">
    <property type="nucleotide sequence ID" value="NZ_QEYD01000009.1"/>
</dbReference>
<dbReference type="EMBL" id="QEYD01000009">
    <property type="protein sequence ID" value="PWE27764.1"/>
    <property type="molecule type" value="Genomic_DNA"/>
</dbReference>
<accession>A0A2U2C7J3</accession>
<evidence type="ECO:0000256" key="5">
    <source>
        <dbReference type="ARBA" id="ARBA00023143"/>
    </source>
</evidence>
<dbReference type="InterPro" id="IPR000527">
    <property type="entry name" value="Flag_Lring"/>
</dbReference>
<feature type="chain" id="PRO_5015699801" description="Flagellar L-ring protein" evidence="8">
    <location>
        <begin position="26"/>
        <end position="246"/>
    </location>
</feature>
<evidence type="ECO:0000256" key="4">
    <source>
        <dbReference type="ARBA" id="ARBA00023136"/>
    </source>
</evidence>
<evidence type="ECO:0000256" key="2">
    <source>
        <dbReference type="ARBA" id="ARBA00006929"/>
    </source>
</evidence>
<keyword evidence="4 7" id="KW-0472">Membrane</keyword>
<comment type="function">
    <text evidence="1 7">Assembles around the rod to form the L-ring and probably protects the motor/basal body from shearing forces during rotation.</text>
</comment>
<dbReference type="HAMAP" id="MF_00415">
    <property type="entry name" value="FlgH"/>
    <property type="match status" value="1"/>
</dbReference>
<keyword evidence="10" id="KW-1185">Reference proteome</keyword>
<dbReference type="GeneID" id="94366225"/>
<keyword evidence="5 7" id="KW-0975">Bacterial flagellum</keyword>
<evidence type="ECO:0000256" key="7">
    <source>
        <dbReference type="HAMAP-Rule" id="MF_00415"/>
    </source>
</evidence>
<keyword evidence="6 7" id="KW-0998">Cell outer membrane</keyword>
<dbReference type="PROSITE" id="PS51257">
    <property type="entry name" value="PROKAR_LIPOPROTEIN"/>
    <property type="match status" value="1"/>
</dbReference>
<dbReference type="PANTHER" id="PTHR34933">
    <property type="entry name" value="FLAGELLAR L-RING PROTEIN"/>
    <property type="match status" value="1"/>
</dbReference>
<evidence type="ECO:0000256" key="6">
    <source>
        <dbReference type="ARBA" id="ARBA00023237"/>
    </source>
</evidence>
<protein>
    <recommendedName>
        <fullName evidence="7">Flagellar L-ring protein</fullName>
    </recommendedName>
    <alternativeName>
        <fullName evidence="7">Basal body L-ring protein</fullName>
    </alternativeName>
</protein>
<evidence type="ECO:0000256" key="1">
    <source>
        <dbReference type="ARBA" id="ARBA00002591"/>
    </source>
</evidence>
<dbReference type="AlphaFoldDB" id="A0A2U2C7J3"/>
<keyword evidence="9" id="KW-0969">Cilium</keyword>
<keyword evidence="9" id="KW-0966">Cell projection</keyword>
<reference evidence="9 10" key="1">
    <citation type="submission" date="2018-05" db="EMBL/GenBank/DDBJ databases">
        <title>Pararhodobacter marina sp. nov., isolated from deep-sea water of the Indian Ocean.</title>
        <authorList>
            <person name="Lai Q.Sr."/>
            <person name="Liu X."/>
            <person name="Shao Z."/>
        </authorList>
    </citation>
    <scope>NUCLEOTIDE SEQUENCE [LARGE SCALE GENOMIC DNA]</scope>
    <source>
        <strain evidence="9 10">CIC4N-9</strain>
    </source>
</reference>
<feature type="signal peptide" evidence="8">
    <location>
        <begin position="1"/>
        <end position="25"/>
    </location>
</feature>
<dbReference type="GO" id="GO:0009427">
    <property type="term" value="C:bacterial-type flagellum basal body, distal rod, L ring"/>
    <property type="evidence" value="ECO:0007669"/>
    <property type="project" value="InterPro"/>
</dbReference>
<dbReference type="PANTHER" id="PTHR34933:SF1">
    <property type="entry name" value="FLAGELLAR L-RING PROTEIN"/>
    <property type="match status" value="1"/>
</dbReference>
<dbReference type="GO" id="GO:0009279">
    <property type="term" value="C:cell outer membrane"/>
    <property type="evidence" value="ECO:0007669"/>
    <property type="project" value="UniProtKB-SubCell"/>
</dbReference>
<keyword evidence="9" id="KW-0282">Flagellum</keyword>
<dbReference type="GO" id="GO:0003774">
    <property type="term" value="F:cytoskeletal motor activity"/>
    <property type="evidence" value="ECO:0007669"/>
    <property type="project" value="InterPro"/>
</dbReference>
<evidence type="ECO:0000256" key="8">
    <source>
        <dbReference type="SAM" id="SignalP"/>
    </source>
</evidence>
<comment type="subcellular location">
    <subcellularLocation>
        <location evidence="7">Cell outer membrane</location>
        <topology evidence="7">Lipid-anchor</topology>
    </subcellularLocation>
    <subcellularLocation>
        <location evidence="7">Bacterial flagellum basal body</location>
    </subcellularLocation>
</comment>
<name>A0A2U2C7J3_9RHOB</name>
<gene>
    <name evidence="7" type="primary">flgH</name>
    <name evidence="9" type="ORF">C4N9_15120</name>
</gene>
<dbReference type="Proteomes" id="UP000244940">
    <property type="component" value="Unassembled WGS sequence"/>
</dbReference>
<evidence type="ECO:0000313" key="10">
    <source>
        <dbReference type="Proteomes" id="UP000244940"/>
    </source>
</evidence>